<protein>
    <submittedName>
        <fullName evidence="2">Uncharacterized protein</fullName>
    </submittedName>
</protein>
<keyword evidence="3" id="KW-1185">Reference proteome</keyword>
<comment type="caution">
    <text evidence="2">The sequence shown here is derived from an EMBL/GenBank/DDBJ whole genome shotgun (WGS) entry which is preliminary data.</text>
</comment>
<accession>A0AAV9AHF8</accession>
<reference evidence="2" key="2">
    <citation type="submission" date="2023-06" db="EMBL/GenBank/DDBJ databases">
        <authorList>
            <person name="Ma L."/>
            <person name="Liu K.-W."/>
            <person name="Li Z."/>
            <person name="Hsiao Y.-Y."/>
            <person name="Qi Y."/>
            <person name="Fu T."/>
            <person name="Tang G."/>
            <person name="Zhang D."/>
            <person name="Sun W.-H."/>
            <person name="Liu D.-K."/>
            <person name="Li Y."/>
            <person name="Chen G.-Z."/>
            <person name="Liu X.-D."/>
            <person name="Liao X.-Y."/>
            <person name="Jiang Y.-T."/>
            <person name="Yu X."/>
            <person name="Hao Y."/>
            <person name="Huang J."/>
            <person name="Zhao X.-W."/>
            <person name="Ke S."/>
            <person name="Chen Y.-Y."/>
            <person name="Wu W.-L."/>
            <person name="Hsu J.-L."/>
            <person name="Lin Y.-F."/>
            <person name="Huang M.-D."/>
            <person name="Li C.-Y."/>
            <person name="Huang L."/>
            <person name="Wang Z.-W."/>
            <person name="Zhao X."/>
            <person name="Zhong W.-Y."/>
            <person name="Peng D.-H."/>
            <person name="Ahmad S."/>
            <person name="Lan S."/>
            <person name="Zhang J.-S."/>
            <person name="Tsai W.-C."/>
            <person name="Van De Peer Y."/>
            <person name="Liu Z.-J."/>
        </authorList>
    </citation>
    <scope>NUCLEOTIDE SEQUENCE</scope>
    <source>
        <strain evidence="2">SCP</strain>
        <tissue evidence="2">Leaves</tissue>
    </source>
</reference>
<name>A0AAV9AHF8_ACOGR</name>
<dbReference type="AlphaFoldDB" id="A0AAV9AHF8"/>
<dbReference type="PANTHER" id="PTHR13017">
    <property type="entry name" value="5-FORMYLTETRAHYDROFOLATE CYCLO-LIGASE-RELATED"/>
    <property type="match status" value="1"/>
</dbReference>
<evidence type="ECO:0000313" key="2">
    <source>
        <dbReference type="EMBL" id="KAK1263675.1"/>
    </source>
</evidence>
<reference evidence="2" key="1">
    <citation type="journal article" date="2023" name="Nat. Commun.">
        <title>Diploid and tetraploid genomes of Acorus and the evolution of monocots.</title>
        <authorList>
            <person name="Ma L."/>
            <person name="Liu K.W."/>
            <person name="Li Z."/>
            <person name="Hsiao Y.Y."/>
            <person name="Qi Y."/>
            <person name="Fu T."/>
            <person name="Tang G.D."/>
            <person name="Zhang D."/>
            <person name="Sun W.H."/>
            <person name="Liu D.K."/>
            <person name="Li Y."/>
            <person name="Chen G.Z."/>
            <person name="Liu X.D."/>
            <person name="Liao X.Y."/>
            <person name="Jiang Y.T."/>
            <person name="Yu X."/>
            <person name="Hao Y."/>
            <person name="Huang J."/>
            <person name="Zhao X.W."/>
            <person name="Ke S."/>
            <person name="Chen Y.Y."/>
            <person name="Wu W.L."/>
            <person name="Hsu J.L."/>
            <person name="Lin Y.F."/>
            <person name="Huang M.D."/>
            <person name="Li C.Y."/>
            <person name="Huang L."/>
            <person name="Wang Z.W."/>
            <person name="Zhao X."/>
            <person name="Zhong W.Y."/>
            <person name="Peng D.H."/>
            <person name="Ahmad S."/>
            <person name="Lan S."/>
            <person name="Zhang J.S."/>
            <person name="Tsai W.C."/>
            <person name="Van de Peer Y."/>
            <person name="Liu Z.J."/>
        </authorList>
    </citation>
    <scope>NUCLEOTIDE SEQUENCE</scope>
    <source>
        <strain evidence="2">SCP</strain>
    </source>
</reference>
<dbReference type="PANTHER" id="PTHR13017:SF0">
    <property type="entry name" value="METHENYLTETRAHYDROFOLATE SYNTHASE DOMAIN-CONTAINING PROTEIN"/>
    <property type="match status" value="1"/>
</dbReference>
<evidence type="ECO:0000313" key="3">
    <source>
        <dbReference type="Proteomes" id="UP001179952"/>
    </source>
</evidence>
<dbReference type="InterPro" id="IPR002698">
    <property type="entry name" value="FTHF_cligase"/>
</dbReference>
<feature type="region of interest" description="Disordered" evidence="1">
    <location>
        <begin position="1"/>
        <end position="44"/>
    </location>
</feature>
<gene>
    <name evidence="2" type="ORF">QJS04_geneDACA019930</name>
</gene>
<dbReference type="EMBL" id="JAUJYN010000009">
    <property type="protein sequence ID" value="KAK1263675.1"/>
    <property type="molecule type" value="Genomic_DNA"/>
</dbReference>
<proteinExistence type="predicted"/>
<evidence type="ECO:0000256" key="1">
    <source>
        <dbReference type="SAM" id="MobiDB-lite"/>
    </source>
</evidence>
<dbReference type="Proteomes" id="UP001179952">
    <property type="component" value="Unassembled WGS sequence"/>
</dbReference>
<dbReference type="GO" id="GO:0005737">
    <property type="term" value="C:cytoplasm"/>
    <property type="evidence" value="ECO:0007669"/>
    <property type="project" value="TreeGrafter"/>
</dbReference>
<sequence>METHLLRFSSTIPRTGLHRPIRSPPRQSKTISSSASASSGGGGTSSFDAAAYEAERLRLDTAARDSMAMVAGRDIVGGGGEGEVDGDGKAWKWRIRKRIWDLMEAEGIARNPRPVHHRIPNFDGAGSAAVALGVAKFGRPIGLGEKIKVDLIVIGSVAVDPRTGARLAFA</sequence>
<organism evidence="2 3">
    <name type="scientific">Acorus gramineus</name>
    <name type="common">Dwarf sweet flag</name>
    <dbReference type="NCBI Taxonomy" id="55184"/>
    <lineage>
        <taxon>Eukaryota</taxon>
        <taxon>Viridiplantae</taxon>
        <taxon>Streptophyta</taxon>
        <taxon>Embryophyta</taxon>
        <taxon>Tracheophyta</taxon>
        <taxon>Spermatophyta</taxon>
        <taxon>Magnoliopsida</taxon>
        <taxon>Liliopsida</taxon>
        <taxon>Acoraceae</taxon>
        <taxon>Acorus</taxon>
    </lineage>
</organism>